<dbReference type="Gramene" id="mRNA:HanXRQr2_Chr05g0217961">
    <property type="protein sequence ID" value="CDS:HanXRQr2_Chr05g0217961.1"/>
    <property type="gene ID" value="HanXRQr2_Chr05g0217961"/>
</dbReference>
<accession>A0A9K3NMV8</accession>
<sequence>MTDLGNCREFFSLSLPPAERLFQKRHDRMVDLLDDHIHVGVNFYATSQEIAREWQLMGEDTLEFEAAKKALAEEREKFNAEKKGLAWRVADVDDKLAKEKQFNANKQKEWEIACE</sequence>
<reference evidence="1" key="1">
    <citation type="journal article" date="2017" name="Nature">
        <title>The sunflower genome provides insights into oil metabolism, flowering and Asterid evolution.</title>
        <authorList>
            <person name="Badouin H."/>
            <person name="Gouzy J."/>
            <person name="Grassa C.J."/>
            <person name="Murat F."/>
            <person name="Staton S.E."/>
            <person name="Cottret L."/>
            <person name="Lelandais-Briere C."/>
            <person name="Owens G.L."/>
            <person name="Carrere S."/>
            <person name="Mayjonade B."/>
            <person name="Legrand L."/>
            <person name="Gill N."/>
            <person name="Kane N.C."/>
            <person name="Bowers J.E."/>
            <person name="Hubner S."/>
            <person name="Bellec A."/>
            <person name="Berard A."/>
            <person name="Berges H."/>
            <person name="Blanchet N."/>
            <person name="Boniface M.C."/>
            <person name="Brunel D."/>
            <person name="Catrice O."/>
            <person name="Chaidir N."/>
            <person name="Claudel C."/>
            <person name="Donnadieu C."/>
            <person name="Faraut T."/>
            <person name="Fievet G."/>
            <person name="Helmstetter N."/>
            <person name="King M."/>
            <person name="Knapp S.J."/>
            <person name="Lai Z."/>
            <person name="Le Paslier M.C."/>
            <person name="Lippi Y."/>
            <person name="Lorenzon L."/>
            <person name="Mandel J.R."/>
            <person name="Marage G."/>
            <person name="Marchand G."/>
            <person name="Marquand E."/>
            <person name="Bret-Mestries E."/>
            <person name="Morien E."/>
            <person name="Nambeesan S."/>
            <person name="Nguyen T."/>
            <person name="Pegot-Espagnet P."/>
            <person name="Pouilly N."/>
            <person name="Raftis F."/>
            <person name="Sallet E."/>
            <person name="Schiex T."/>
            <person name="Thomas J."/>
            <person name="Vandecasteele C."/>
            <person name="Vares D."/>
            <person name="Vear F."/>
            <person name="Vautrin S."/>
            <person name="Crespi M."/>
            <person name="Mangin B."/>
            <person name="Burke J.M."/>
            <person name="Salse J."/>
            <person name="Munos S."/>
            <person name="Vincourt P."/>
            <person name="Rieseberg L.H."/>
            <person name="Langlade N.B."/>
        </authorList>
    </citation>
    <scope>NUCLEOTIDE SEQUENCE</scope>
    <source>
        <tissue evidence="1">Leaves</tissue>
    </source>
</reference>
<proteinExistence type="predicted"/>
<gene>
    <name evidence="1" type="ORF">HanXRQr2_Chr05g0217961</name>
</gene>
<dbReference type="Proteomes" id="UP000215914">
    <property type="component" value="Unassembled WGS sequence"/>
</dbReference>
<evidence type="ECO:0000313" key="1">
    <source>
        <dbReference type="EMBL" id="KAF5806151.1"/>
    </source>
</evidence>
<dbReference type="EMBL" id="MNCJ02000320">
    <property type="protein sequence ID" value="KAF5806151.1"/>
    <property type="molecule type" value="Genomic_DNA"/>
</dbReference>
<dbReference type="AlphaFoldDB" id="A0A9K3NMV8"/>
<protein>
    <submittedName>
        <fullName evidence="1">Uncharacterized protein</fullName>
    </submittedName>
</protein>
<name>A0A9K3NMV8_HELAN</name>
<keyword evidence="2" id="KW-1185">Reference proteome</keyword>
<evidence type="ECO:0000313" key="2">
    <source>
        <dbReference type="Proteomes" id="UP000215914"/>
    </source>
</evidence>
<reference evidence="1" key="2">
    <citation type="submission" date="2020-06" db="EMBL/GenBank/DDBJ databases">
        <title>Helianthus annuus Genome sequencing and assembly Release 2.</title>
        <authorList>
            <person name="Gouzy J."/>
            <person name="Langlade N."/>
            <person name="Munos S."/>
        </authorList>
    </citation>
    <scope>NUCLEOTIDE SEQUENCE</scope>
    <source>
        <tissue evidence="1">Leaves</tissue>
    </source>
</reference>
<comment type="caution">
    <text evidence="1">The sequence shown here is derived from an EMBL/GenBank/DDBJ whole genome shotgun (WGS) entry which is preliminary data.</text>
</comment>
<organism evidence="1 2">
    <name type="scientific">Helianthus annuus</name>
    <name type="common">Common sunflower</name>
    <dbReference type="NCBI Taxonomy" id="4232"/>
    <lineage>
        <taxon>Eukaryota</taxon>
        <taxon>Viridiplantae</taxon>
        <taxon>Streptophyta</taxon>
        <taxon>Embryophyta</taxon>
        <taxon>Tracheophyta</taxon>
        <taxon>Spermatophyta</taxon>
        <taxon>Magnoliopsida</taxon>
        <taxon>eudicotyledons</taxon>
        <taxon>Gunneridae</taxon>
        <taxon>Pentapetalae</taxon>
        <taxon>asterids</taxon>
        <taxon>campanulids</taxon>
        <taxon>Asterales</taxon>
        <taxon>Asteraceae</taxon>
        <taxon>Asteroideae</taxon>
        <taxon>Heliantheae alliance</taxon>
        <taxon>Heliantheae</taxon>
        <taxon>Helianthus</taxon>
    </lineage>
</organism>